<dbReference type="EMBL" id="QFFF01000001">
    <property type="protein sequence ID" value="PWG03462.1"/>
    <property type="molecule type" value="Genomic_DNA"/>
</dbReference>
<keyword evidence="3" id="KW-1185">Reference proteome</keyword>
<dbReference type="AlphaFoldDB" id="A0A2U2J577"/>
<keyword evidence="1" id="KW-0472">Membrane</keyword>
<keyword evidence="1" id="KW-1133">Transmembrane helix</keyword>
<comment type="caution">
    <text evidence="2">The sequence shown here is derived from an EMBL/GenBank/DDBJ whole genome shotgun (WGS) entry which is preliminary data.</text>
</comment>
<organism evidence="2 3">
    <name type="scientific">Allosphingosinicella humi</name>
    <dbReference type="NCBI Taxonomy" id="2068657"/>
    <lineage>
        <taxon>Bacteria</taxon>
        <taxon>Pseudomonadati</taxon>
        <taxon>Pseudomonadota</taxon>
        <taxon>Alphaproteobacteria</taxon>
        <taxon>Sphingomonadales</taxon>
        <taxon>Sphingomonadaceae</taxon>
        <taxon>Allosphingosinicella</taxon>
    </lineage>
</organism>
<feature type="transmembrane region" description="Helical" evidence="1">
    <location>
        <begin position="57"/>
        <end position="78"/>
    </location>
</feature>
<evidence type="ECO:0000256" key="1">
    <source>
        <dbReference type="SAM" id="Phobius"/>
    </source>
</evidence>
<dbReference type="Proteomes" id="UP000245916">
    <property type="component" value="Unassembled WGS sequence"/>
</dbReference>
<evidence type="ECO:0008006" key="4">
    <source>
        <dbReference type="Google" id="ProtNLM"/>
    </source>
</evidence>
<feature type="transmembrane region" description="Helical" evidence="1">
    <location>
        <begin position="264"/>
        <end position="290"/>
    </location>
</feature>
<keyword evidence="1" id="KW-0812">Transmembrane</keyword>
<feature type="transmembrane region" description="Helical" evidence="1">
    <location>
        <begin position="124"/>
        <end position="145"/>
    </location>
</feature>
<feature type="transmembrane region" description="Helical" evidence="1">
    <location>
        <begin position="98"/>
        <end position="118"/>
    </location>
</feature>
<reference evidence="2 3" key="1">
    <citation type="submission" date="2018-05" db="EMBL/GenBank/DDBJ databases">
        <title>Genome of Sphingosinicella humi QZX222.</title>
        <authorList>
            <person name="Qiao Z."/>
            <person name="Wang G."/>
        </authorList>
    </citation>
    <scope>NUCLEOTIDE SEQUENCE [LARGE SCALE GENOMIC DNA]</scope>
    <source>
        <strain evidence="2 3">QZX222</strain>
    </source>
</reference>
<evidence type="ECO:0000313" key="2">
    <source>
        <dbReference type="EMBL" id="PWG03462.1"/>
    </source>
</evidence>
<accession>A0A2U2J577</accession>
<protein>
    <recommendedName>
        <fullName evidence="4">Iron reductase</fullName>
    </recommendedName>
</protein>
<dbReference type="OrthoDB" id="8533047at2"/>
<gene>
    <name evidence="2" type="ORF">DF286_11710</name>
</gene>
<evidence type="ECO:0000313" key="3">
    <source>
        <dbReference type="Proteomes" id="UP000245916"/>
    </source>
</evidence>
<sequence>MASRGISRTELKEGASHEGFLRHKRFRWLKIALGLSLLSLLVYAFTDVQPRHNGGSWLGYTLGTIGALLILWLTLLGLRKRAMTRGRWSLKAWTSAHVYLGLSLIVVATLHTGFQFGWNVHTLAYALMMLVIASGIYGISVYATLPQALSDNRAEMTKPQMIDAVAKLDRQLRTAAQPLTVDDTEIVTLSLDDDVFGGGLIRRLSGRYPRCGTARALRELQDRLAVSSGREAEALETVTDLLERKLAALSRIRRQLKLRAMLEVWLYIHVPITFALIAALSAHILSVFFYW</sequence>
<name>A0A2U2J577_9SPHN</name>
<proteinExistence type="predicted"/>
<dbReference type="RefSeq" id="WP_109271600.1">
    <property type="nucleotide sequence ID" value="NZ_QFFF01000001.1"/>
</dbReference>
<feature type="transmembrane region" description="Helical" evidence="1">
    <location>
        <begin position="28"/>
        <end position="45"/>
    </location>
</feature>